<proteinExistence type="predicted"/>
<dbReference type="EMBL" id="KZ821618">
    <property type="protein sequence ID" value="PYH71693.1"/>
    <property type="molecule type" value="Genomic_DNA"/>
</dbReference>
<dbReference type="RefSeq" id="XP_025565487.1">
    <property type="nucleotide sequence ID" value="XM_025712401.1"/>
</dbReference>
<gene>
    <name evidence="1" type="ORF">BO88DRAFT_486187</name>
</gene>
<evidence type="ECO:0000313" key="2">
    <source>
        <dbReference type="Proteomes" id="UP000248405"/>
    </source>
</evidence>
<keyword evidence="2" id="KW-1185">Reference proteome</keyword>
<dbReference type="Pfam" id="PF20717">
    <property type="entry name" value="DUF6829"/>
    <property type="match status" value="1"/>
</dbReference>
<reference evidence="1" key="1">
    <citation type="submission" date="2016-12" db="EMBL/GenBank/DDBJ databases">
        <title>The genomes of Aspergillus section Nigri reveals drivers in fungal speciation.</title>
        <authorList>
            <consortium name="DOE Joint Genome Institute"/>
            <person name="Vesth T.C."/>
            <person name="Nybo J."/>
            <person name="Theobald S."/>
            <person name="Brandl J."/>
            <person name="Frisvad J.C."/>
            <person name="Nielsen K.F."/>
            <person name="Lyhne E.K."/>
            <person name="Kogle M.E."/>
            <person name="Kuo A."/>
            <person name="Riley R."/>
            <person name="Clum A."/>
            <person name="Nolan M."/>
            <person name="Lipzen A."/>
            <person name="Salamov A."/>
            <person name="Henrissat B."/>
            <person name="Wiebenga A."/>
            <person name="De Vries R.P."/>
            <person name="Grigoriev I.V."/>
            <person name="Mortensen U.H."/>
            <person name="Andersen M.R."/>
            <person name="Baker S.E."/>
        </authorList>
    </citation>
    <scope>NUCLEOTIDE SEQUENCE [LARGE SCALE GENOMIC DNA]</scope>
    <source>
        <strain evidence="1">CBS 113365</strain>
    </source>
</reference>
<dbReference type="GeneID" id="37216993"/>
<protein>
    <submittedName>
        <fullName evidence="1">Uncharacterized protein</fullName>
    </submittedName>
</protein>
<sequence>MNDIRSVIQRGEFYSLPVNDLLQLIHNEYPTELARLKTAYSIPVRTRPHHLSEPSPSQIIYHDEHDEVNRTLVSLLLLRKIHNNDYAGFVGNQRQTGVRHLRKLSFAWIRRLFRRCLTTSDDLHTLITSIIINDLGKSPTLAADLQRQKATVNACQGKPNHDVVLDLVVREAPHLIPCLEKLSPSHGYLLVRGIELGAEFNFGQMAQAECPPASLLGLERLRPCHGDDDNDKHISIQVFHMRYMEQILDIAGALGHQDHTNAALFTEPIYQSYRIIYQIALDVINGNIDRREAYDANLVRKLELLMTQNGWRAKGRGLDVHDPEHRALMRLLCICNATATKGVEVADLVWETFFDGIDPETRLMLVKGLNIDGSERIPAVQATYAPAVCSAAIKASRSEGRKEQKKALAAVFCYLARVHTLTPAESNELPDGVMVVERDVRDKVLSVVTSDSFRSSPDVLNDLDVPEIAIAVQRDPRR</sequence>
<accession>A0A319C0J4</accession>
<organism evidence="1 2">
    <name type="scientific">Aspergillus vadensis (strain CBS 113365 / IMI 142717 / IBT 24658)</name>
    <dbReference type="NCBI Taxonomy" id="1448311"/>
    <lineage>
        <taxon>Eukaryota</taxon>
        <taxon>Fungi</taxon>
        <taxon>Dikarya</taxon>
        <taxon>Ascomycota</taxon>
        <taxon>Pezizomycotina</taxon>
        <taxon>Eurotiomycetes</taxon>
        <taxon>Eurotiomycetidae</taxon>
        <taxon>Eurotiales</taxon>
        <taxon>Aspergillaceae</taxon>
        <taxon>Aspergillus</taxon>
        <taxon>Aspergillus subgen. Circumdati</taxon>
    </lineage>
</organism>
<name>A0A319C0J4_ASPVC</name>
<dbReference type="Proteomes" id="UP000248405">
    <property type="component" value="Unassembled WGS sequence"/>
</dbReference>
<dbReference type="InterPro" id="IPR049232">
    <property type="entry name" value="DUF6829"/>
</dbReference>
<dbReference type="OrthoDB" id="5295627at2759"/>
<evidence type="ECO:0000313" key="1">
    <source>
        <dbReference type="EMBL" id="PYH71693.1"/>
    </source>
</evidence>
<dbReference type="AlphaFoldDB" id="A0A319C0J4"/>